<organism evidence="11 12">
    <name type="scientific">Varroa destructor</name>
    <name type="common">Honeybee mite</name>
    <dbReference type="NCBI Taxonomy" id="109461"/>
    <lineage>
        <taxon>Eukaryota</taxon>
        <taxon>Metazoa</taxon>
        <taxon>Ecdysozoa</taxon>
        <taxon>Arthropoda</taxon>
        <taxon>Chelicerata</taxon>
        <taxon>Arachnida</taxon>
        <taxon>Acari</taxon>
        <taxon>Parasitiformes</taxon>
        <taxon>Mesostigmata</taxon>
        <taxon>Gamasina</taxon>
        <taxon>Dermanyssoidea</taxon>
        <taxon>Varroidae</taxon>
        <taxon>Varroa</taxon>
    </lineage>
</organism>
<dbReference type="GO" id="GO:0006869">
    <property type="term" value="P:lipid transport"/>
    <property type="evidence" value="ECO:0007669"/>
    <property type="project" value="UniProtKB-KW"/>
</dbReference>
<keyword evidence="6" id="KW-0445">Lipid transport</keyword>
<feature type="region of interest" description="Disordered" evidence="9">
    <location>
        <begin position="117"/>
        <end position="254"/>
    </location>
</feature>
<dbReference type="InterPro" id="IPR031468">
    <property type="entry name" value="SMP_LBD"/>
</dbReference>
<feature type="domain" description="SMP-LTD" evidence="10">
    <location>
        <begin position="713"/>
        <end position="992"/>
    </location>
</feature>
<dbReference type="KEGG" id="vde:111252809"/>
<dbReference type="AlphaFoldDB" id="A0A7M7KHV1"/>
<evidence type="ECO:0000256" key="5">
    <source>
        <dbReference type="ARBA" id="ARBA00022989"/>
    </source>
</evidence>
<keyword evidence="4" id="KW-0256">Endoplasmic reticulum</keyword>
<evidence type="ECO:0000256" key="2">
    <source>
        <dbReference type="ARBA" id="ARBA00022448"/>
    </source>
</evidence>
<evidence type="ECO:0000256" key="1">
    <source>
        <dbReference type="ARBA" id="ARBA00004586"/>
    </source>
</evidence>
<evidence type="ECO:0000256" key="3">
    <source>
        <dbReference type="ARBA" id="ARBA00022692"/>
    </source>
</evidence>
<feature type="compositionally biased region" description="Acidic residues" evidence="9">
    <location>
        <begin position="845"/>
        <end position="855"/>
    </location>
</feature>
<feature type="compositionally biased region" description="Polar residues" evidence="9">
    <location>
        <begin position="618"/>
        <end position="629"/>
    </location>
</feature>
<protein>
    <recommendedName>
        <fullName evidence="10">SMP-LTD domain-containing protein</fullName>
    </recommendedName>
</protein>
<proteinExistence type="predicted"/>
<accession>A0A7M7KHV1</accession>
<evidence type="ECO:0000313" key="11">
    <source>
        <dbReference type="EnsemblMetazoa" id="XP_022667027"/>
    </source>
</evidence>
<evidence type="ECO:0000256" key="4">
    <source>
        <dbReference type="ARBA" id="ARBA00022824"/>
    </source>
</evidence>
<evidence type="ECO:0000256" key="8">
    <source>
        <dbReference type="ARBA" id="ARBA00023136"/>
    </source>
</evidence>
<feature type="compositionally biased region" description="Low complexity" evidence="9">
    <location>
        <begin position="57"/>
        <end position="71"/>
    </location>
</feature>
<keyword evidence="8" id="KW-0472">Membrane</keyword>
<feature type="region of interest" description="Disordered" evidence="9">
    <location>
        <begin position="1"/>
        <end position="20"/>
    </location>
</feature>
<feature type="compositionally biased region" description="Basic and acidic residues" evidence="9">
    <location>
        <begin position="630"/>
        <end position="652"/>
    </location>
</feature>
<dbReference type="PANTHER" id="PTHR13466:SF0">
    <property type="entry name" value="SMP-LTD DOMAIN-CONTAINING PROTEIN"/>
    <property type="match status" value="1"/>
</dbReference>
<comment type="subcellular location">
    <subcellularLocation>
        <location evidence="1">Endoplasmic reticulum membrane</location>
    </subcellularLocation>
</comment>
<evidence type="ECO:0000256" key="7">
    <source>
        <dbReference type="ARBA" id="ARBA00023121"/>
    </source>
</evidence>
<dbReference type="GO" id="GO:0008289">
    <property type="term" value="F:lipid binding"/>
    <property type="evidence" value="ECO:0007669"/>
    <property type="project" value="UniProtKB-KW"/>
</dbReference>
<feature type="region of interest" description="Disordered" evidence="9">
    <location>
        <begin position="820"/>
        <end position="872"/>
    </location>
</feature>
<dbReference type="CDD" id="cd21675">
    <property type="entry name" value="SMP_TEX2"/>
    <property type="match status" value="1"/>
</dbReference>
<name>A0A7M7KHV1_VARDE</name>
<dbReference type="GO" id="GO:0005789">
    <property type="term" value="C:endoplasmic reticulum membrane"/>
    <property type="evidence" value="ECO:0007669"/>
    <property type="project" value="UniProtKB-SubCell"/>
</dbReference>
<feature type="compositionally biased region" description="Basic and acidic residues" evidence="9">
    <location>
        <begin position="194"/>
        <end position="254"/>
    </location>
</feature>
<evidence type="ECO:0000259" key="10">
    <source>
        <dbReference type="PROSITE" id="PS51847"/>
    </source>
</evidence>
<feature type="region of interest" description="Disordered" evidence="9">
    <location>
        <begin position="49"/>
        <end position="102"/>
    </location>
</feature>
<keyword evidence="5" id="KW-1133">Transmembrane helix</keyword>
<evidence type="ECO:0000256" key="6">
    <source>
        <dbReference type="ARBA" id="ARBA00023055"/>
    </source>
</evidence>
<dbReference type="RefSeq" id="XP_022667027.1">
    <property type="nucleotide sequence ID" value="XM_022811292.1"/>
</dbReference>
<keyword evidence="12" id="KW-1185">Reference proteome</keyword>
<reference evidence="11" key="1">
    <citation type="submission" date="2021-01" db="UniProtKB">
        <authorList>
            <consortium name="EnsemblMetazoa"/>
        </authorList>
    </citation>
    <scope>IDENTIFICATION</scope>
</reference>
<sequence length="999" mass="111153">MFKGRSSSGGGASGESSGSKSLLLETSFRFHPGQDDIKNIVRGLKSSPVSSSMTLQSSFSPFSGVNSSVGPATPLQRKFNATFAATDNQSDDEDGSKNEFREDALLASSSLLQSPTTEGIVFSEVGASGKTTVESTDSQDKDSSPPPPSTPQHNAVKDLLVNRFRKGSKDQKSKESPSIEKDKRESPFIQSMEACKDNHGKAKEIKDREVLALKESGKDGGQERDSRSPSPGDEARLDTAKGSNKEKEGYQESKDASWFGGIKGKIVKRFEEKRTRSQSVPIVAKAIYSQGDAATGAEVDSVTLGHQGEVLELGEVERAEEADPERMALEQGLIDCEEGLDVLQEANEDDSWEKVKFPLEENDTSRQRAFYRDFAAVKARWIALDSAYIAARFPDVIEELRNVSMRTVGVIIPLTLAIIVLPLPAFGKGFLAASLAWLAVWRLSALLCPPASTRKVNFPPLKEDAPMPPPLLMPRIHEMMNASREGWLNALPAGESYNVRTHIGAHSHSVHVRLEGTMLRIRALKEKLPRHAMWNERRKDTSSVVWLGKQWFIELEGATVRLQPEGLSASKLWDKKYPIVISTPARQGNDAKEVVLFARTCRDKEYWFRLLKRSAEQSSANTTVTQTSGPDKDKPVTSDDEGNEKSSEERSTFSKRPLMDFLVYMDNLGFSHSSGVASGGTPNVAQPIPGTIEDRKHQLSGQSCCPPLSLAFRDADTQWLNVVAGRLLFDFFTQPRFAEAVRAKFQEKLSKIRMPLFLEELTITDVSLGARTPLIRRTSAAVHCPDTGVWLDLEVAYNGCFQVTVHTKLNLMRLKRQDPLMTPDNREQEMHGFPTGEARPTYDDIPSEDDDDDISEGLNQPGNTELEEPQGATSKRIVRMVDRIWQWPVFQQATDYAFIRRMMEDLSNTDLKLTIQLSSLAGRLAINIPPPPTDRLWYGFRSVPRLELKAIPQMGERQVLLGIKLAAFIERVLFQEFQRVLVMPNMDDLQIDIMEAQPL</sequence>
<dbReference type="GeneID" id="111252809"/>
<feature type="compositionally biased region" description="Basic and acidic residues" evidence="9">
    <location>
        <begin position="167"/>
        <end position="186"/>
    </location>
</feature>
<evidence type="ECO:0000256" key="9">
    <source>
        <dbReference type="SAM" id="MobiDB-lite"/>
    </source>
</evidence>
<dbReference type="PROSITE" id="PS51847">
    <property type="entry name" value="SMP"/>
    <property type="match status" value="1"/>
</dbReference>
<dbReference type="OrthoDB" id="26740at2759"/>
<keyword evidence="3" id="KW-0812">Transmembrane</keyword>
<dbReference type="InParanoid" id="A0A7M7KHV1"/>
<dbReference type="Proteomes" id="UP000594260">
    <property type="component" value="Unplaced"/>
</dbReference>
<keyword evidence="2" id="KW-0813">Transport</keyword>
<keyword evidence="7" id="KW-0446">Lipid-binding</keyword>
<dbReference type="PANTHER" id="PTHR13466">
    <property type="entry name" value="TEX2 PROTEIN-RELATED"/>
    <property type="match status" value="1"/>
</dbReference>
<feature type="region of interest" description="Disordered" evidence="9">
    <location>
        <begin position="618"/>
        <end position="652"/>
    </location>
</feature>
<evidence type="ECO:0000313" key="12">
    <source>
        <dbReference type="Proteomes" id="UP000594260"/>
    </source>
</evidence>
<dbReference type="EnsemblMetazoa" id="XM_022811292">
    <property type="protein sequence ID" value="XP_022667027"/>
    <property type="gene ID" value="LOC111252809"/>
</dbReference>
<dbReference type="FunCoup" id="A0A7M7KHV1">
    <property type="interactions" value="487"/>
</dbReference>